<dbReference type="EMBL" id="GGMR01009665">
    <property type="protein sequence ID" value="MBY22284.1"/>
    <property type="molecule type" value="Transcribed_RNA"/>
</dbReference>
<feature type="signal peptide" evidence="1">
    <location>
        <begin position="1"/>
        <end position="24"/>
    </location>
</feature>
<protein>
    <recommendedName>
        <fullName evidence="3">Apolipophorin-3</fullName>
    </recommendedName>
</protein>
<evidence type="ECO:0008006" key="3">
    <source>
        <dbReference type="Google" id="ProtNLM"/>
    </source>
</evidence>
<accession>A0A2S2NYS7</accession>
<name>A0A2S2NYS7_SCHGA</name>
<gene>
    <name evidence="2" type="ORF">g.89027</name>
</gene>
<keyword evidence="1" id="KW-0732">Signal</keyword>
<proteinExistence type="predicted"/>
<sequence length="124" mass="13554">MAKFAIKALVVAALVCLVFDCGRAADTQQQGLDSIQEAAKGKMTEFMNSFKQTASETFNKVQDAVKESENTKKVESQLNSFFSGAFAKLKNTFSSTKTTNPDDLTKQEAIKAFDDYAVKHPKSG</sequence>
<dbReference type="AlphaFoldDB" id="A0A2S2NYS7"/>
<feature type="chain" id="PRO_5015732529" description="Apolipophorin-3" evidence="1">
    <location>
        <begin position="25"/>
        <end position="124"/>
    </location>
</feature>
<evidence type="ECO:0000313" key="2">
    <source>
        <dbReference type="EMBL" id="MBY22284.1"/>
    </source>
</evidence>
<reference evidence="2" key="1">
    <citation type="submission" date="2018-04" db="EMBL/GenBank/DDBJ databases">
        <title>Transcriptome of Schizaphis graminum biotype I.</title>
        <authorList>
            <person name="Scully E.D."/>
            <person name="Geib S.M."/>
            <person name="Palmer N.A."/>
            <person name="Koch K."/>
            <person name="Bradshaw J."/>
            <person name="Heng-Moss T."/>
            <person name="Sarath G."/>
        </authorList>
    </citation>
    <scope>NUCLEOTIDE SEQUENCE</scope>
</reference>
<organism evidence="2">
    <name type="scientific">Schizaphis graminum</name>
    <name type="common">Green bug aphid</name>
    <dbReference type="NCBI Taxonomy" id="13262"/>
    <lineage>
        <taxon>Eukaryota</taxon>
        <taxon>Metazoa</taxon>
        <taxon>Ecdysozoa</taxon>
        <taxon>Arthropoda</taxon>
        <taxon>Hexapoda</taxon>
        <taxon>Insecta</taxon>
        <taxon>Pterygota</taxon>
        <taxon>Neoptera</taxon>
        <taxon>Paraneoptera</taxon>
        <taxon>Hemiptera</taxon>
        <taxon>Sternorrhyncha</taxon>
        <taxon>Aphidomorpha</taxon>
        <taxon>Aphidoidea</taxon>
        <taxon>Aphididae</taxon>
        <taxon>Aphidini</taxon>
        <taxon>Schizaphis</taxon>
    </lineage>
</organism>
<evidence type="ECO:0000256" key="1">
    <source>
        <dbReference type="SAM" id="SignalP"/>
    </source>
</evidence>